<name>A0A0U4JPR0_9CAUD</name>
<evidence type="ECO:0000313" key="3">
    <source>
        <dbReference type="Proteomes" id="UP000226440"/>
    </source>
</evidence>
<dbReference type="KEGG" id="vg:40077626"/>
<gene>
    <name evidence="2" type="primary">69</name>
    <name evidence="2" type="ORF">SONNY_69</name>
</gene>
<dbReference type="Proteomes" id="UP000226440">
    <property type="component" value="Genome"/>
</dbReference>
<dbReference type="SMART" id="SM00470">
    <property type="entry name" value="ParB"/>
    <property type="match status" value="1"/>
</dbReference>
<accession>A0A0U4JPR0</accession>
<dbReference type="Pfam" id="PF02195">
    <property type="entry name" value="ParB_N"/>
    <property type="match status" value="1"/>
</dbReference>
<dbReference type="PANTHER" id="PTHR33375:SF1">
    <property type="entry name" value="CHROMOSOME-PARTITIONING PROTEIN PARB-RELATED"/>
    <property type="match status" value="1"/>
</dbReference>
<dbReference type="RefSeq" id="YP_009601779.1">
    <property type="nucleotide sequence ID" value="NC_041933.1"/>
</dbReference>
<protein>
    <submittedName>
        <fullName evidence="2">DNA binding protein</fullName>
    </submittedName>
</protein>
<dbReference type="Gene3D" id="3.90.1530.10">
    <property type="entry name" value="Conserved hypothetical protein from pyrococcus furiosus pfu- 392566-001, ParB domain"/>
    <property type="match status" value="1"/>
</dbReference>
<sequence length="191" mass="21287">MTEILNADQLSKRSSLKPVPQHELTIEYVDVKKLKLYPGNARKGDVDKIAHSIEINGMYQAVIVQRSTGYIIVGNHRFKAAKQVGLTTVPVSYVDVDDVRARKIALVDNKSSDDAEYDNEALAVLFEEMGDDIDGSGWDGDEIAQIIAELEETTPDFDEDEDDDVRLDRKNVTDCPNCGHTFEPTTRSELA</sequence>
<reference evidence="2 3" key="1">
    <citation type="submission" date="2015-11" db="EMBL/GenBank/DDBJ databases">
        <authorList>
            <person name="Lee I.Y."/>
            <person name="Guerrero C.A."/>
            <person name="Bowman C.A."/>
            <person name="Russell D.A."/>
            <person name="Pope W.H."/>
            <person name="Jacobs-Sera D."/>
            <person name="Hendrix R.W."/>
            <person name="Hatfull G.F."/>
        </authorList>
    </citation>
    <scope>NUCLEOTIDE SEQUENCE [LARGE SCALE GENOMIC DNA]</scope>
</reference>
<dbReference type="InterPro" id="IPR036086">
    <property type="entry name" value="ParB/Sulfiredoxin_sf"/>
</dbReference>
<dbReference type="GO" id="GO:0007059">
    <property type="term" value="P:chromosome segregation"/>
    <property type="evidence" value="ECO:0007669"/>
    <property type="project" value="TreeGrafter"/>
</dbReference>
<dbReference type="PANTHER" id="PTHR33375">
    <property type="entry name" value="CHROMOSOME-PARTITIONING PROTEIN PARB-RELATED"/>
    <property type="match status" value="1"/>
</dbReference>
<dbReference type="InterPro" id="IPR050336">
    <property type="entry name" value="Chromosome_partition/occlusion"/>
</dbReference>
<organism evidence="2 3">
    <name type="scientific">Arthrobacter phage Sonny</name>
    <dbReference type="NCBI Taxonomy" id="1772315"/>
    <lineage>
        <taxon>Viruses</taxon>
        <taxon>Duplodnaviria</taxon>
        <taxon>Heunggongvirae</taxon>
        <taxon>Uroviricota</taxon>
        <taxon>Caudoviricetes</taxon>
        <taxon>Berryhillviridae</taxon>
        <taxon>Marthavirus</taxon>
        <taxon>Marthavirus shade</taxon>
    </lineage>
</organism>
<evidence type="ECO:0000259" key="1">
    <source>
        <dbReference type="SMART" id="SM00470"/>
    </source>
</evidence>
<proteinExistence type="predicted"/>
<dbReference type="SUPFAM" id="SSF110849">
    <property type="entry name" value="ParB/Sulfiredoxin"/>
    <property type="match status" value="1"/>
</dbReference>
<dbReference type="GeneID" id="40077626"/>
<dbReference type="GO" id="GO:0045881">
    <property type="term" value="P:positive regulation of sporulation resulting in formation of a cellular spore"/>
    <property type="evidence" value="ECO:0007669"/>
    <property type="project" value="TreeGrafter"/>
</dbReference>
<dbReference type="EMBL" id="KU160665">
    <property type="protein sequence ID" value="ALY10337.1"/>
    <property type="molecule type" value="Genomic_DNA"/>
</dbReference>
<feature type="domain" description="ParB-like N-terminal" evidence="1">
    <location>
        <begin position="27"/>
        <end position="110"/>
    </location>
</feature>
<evidence type="ECO:0000313" key="2">
    <source>
        <dbReference type="EMBL" id="ALY10337.1"/>
    </source>
</evidence>
<dbReference type="InterPro" id="IPR003115">
    <property type="entry name" value="ParB_N"/>
</dbReference>